<sequence length="241" mass="26461">MKESTKTNFAFLVFAGIVGFSFMLHVTSLAAAALSCDPSTEVYVGGTKTTFRDTGELCRDCWSNIQTLCTSKERLVSKIEWNRVPFEPDLSFNSPMTNPENCDVCINGCKTRCDTRNGTVFRETCRFLSDARGRYYYGCNCCCRPTPPPPPPPSPPPPSPPPSPPPPTPSPPPPSPPPPSEPICDTGDIYLPFQLPSTRDCDQCKNDCKTKCSERDNCTGEYEVCNKTSTAVFCDCCCMTS</sequence>
<comment type="caution">
    <text evidence="2">The sequence shown here is derived from an EMBL/GenBank/DDBJ whole genome shotgun (WGS) entry which is preliminary data.</text>
</comment>
<protein>
    <submittedName>
        <fullName evidence="2">Uncharacterized protein</fullName>
    </submittedName>
</protein>
<proteinExistence type="predicted"/>
<feature type="region of interest" description="Disordered" evidence="1">
    <location>
        <begin position="152"/>
        <end position="181"/>
    </location>
</feature>
<evidence type="ECO:0000256" key="1">
    <source>
        <dbReference type="SAM" id="MobiDB-lite"/>
    </source>
</evidence>
<gene>
    <name evidence="2" type="ORF">MKW98_015108</name>
</gene>
<accession>A0AAD4XAF1</accession>
<organism evidence="2 3">
    <name type="scientific">Papaver atlanticum</name>
    <dbReference type="NCBI Taxonomy" id="357466"/>
    <lineage>
        <taxon>Eukaryota</taxon>
        <taxon>Viridiplantae</taxon>
        <taxon>Streptophyta</taxon>
        <taxon>Embryophyta</taxon>
        <taxon>Tracheophyta</taxon>
        <taxon>Spermatophyta</taxon>
        <taxon>Magnoliopsida</taxon>
        <taxon>Ranunculales</taxon>
        <taxon>Papaveraceae</taxon>
        <taxon>Papaveroideae</taxon>
        <taxon>Papaver</taxon>
    </lineage>
</organism>
<dbReference type="Proteomes" id="UP001202328">
    <property type="component" value="Unassembled WGS sequence"/>
</dbReference>
<dbReference type="EMBL" id="JAJJMB010013076">
    <property type="protein sequence ID" value="KAI3871208.1"/>
    <property type="molecule type" value="Genomic_DNA"/>
</dbReference>
<evidence type="ECO:0000313" key="3">
    <source>
        <dbReference type="Proteomes" id="UP001202328"/>
    </source>
</evidence>
<name>A0AAD4XAF1_9MAGN</name>
<keyword evidence="3" id="KW-1185">Reference proteome</keyword>
<evidence type="ECO:0000313" key="2">
    <source>
        <dbReference type="EMBL" id="KAI3871208.1"/>
    </source>
</evidence>
<dbReference type="AlphaFoldDB" id="A0AAD4XAF1"/>
<reference evidence="2" key="1">
    <citation type="submission" date="2022-04" db="EMBL/GenBank/DDBJ databases">
        <title>A functionally conserved STORR gene fusion in Papaver species that diverged 16.8 million years ago.</title>
        <authorList>
            <person name="Catania T."/>
        </authorList>
    </citation>
    <scope>NUCLEOTIDE SEQUENCE</scope>
    <source>
        <strain evidence="2">S-188037</strain>
    </source>
</reference>